<proteinExistence type="predicted"/>
<evidence type="ECO:0000313" key="2">
    <source>
        <dbReference type="EMBL" id="JAE37999.1"/>
    </source>
</evidence>
<reference evidence="2" key="2">
    <citation type="journal article" date="2015" name="Data Brief">
        <title>Shoot transcriptome of the giant reed, Arundo donax.</title>
        <authorList>
            <person name="Barrero R.A."/>
            <person name="Guerrero F.D."/>
            <person name="Moolhuijzen P."/>
            <person name="Goolsby J.A."/>
            <person name="Tidwell J."/>
            <person name="Bellgard S.E."/>
            <person name="Bellgard M.I."/>
        </authorList>
    </citation>
    <scope>NUCLEOTIDE SEQUENCE</scope>
    <source>
        <tissue evidence="2">Shoot tissue taken approximately 20 cm above the soil surface</tissue>
    </source>
</reference>
<feature type="region of interest" description="Disordered" evidence="1">
    <location>
        <begin position="17"/>
        <end position="45"/>
    </location>
</feature>
<protein>
    <submittedName>
        <fullName evidence="2">Uncharacterized protein</fullName>
    </submittedName>
</protein>
<reference evidence="2" key="1">
    <citation type="submission" date="2014-09" db="EMBL/GenBank/DDBJ databases">
        <authorList>
            <person name="Magalhaes I.L.F."/>
            <person name="Oliveira U."/>
            <person name="Santos F.R."/>
            <person name="Vidigal T.H.D.A."/>
            <person name="Brescovit A.D."/>
            <person name="Santos A.J."/>
        </authorList>
    </citation>
    <scope>NUCLEOTIDE SEQUENCE</scope>
    <source>
        <tissue evidence="2">Shoot tissue taken approximately 20 cm above the soil surface</tissue>
    </source>
</reference>
<dbReference type="AlphaFoldDB" id="A0A0A9HQ88"/>
<organism evidence="2">
    <name type="scientific">Arundo donax</name>
    <name type="common">Giant reed</name>
    <name type="synonym">Donax arundinaceus</name>
    <dbReference type="NCBI Taxonomy" id="35708"/>
    <lineage>
        <taxon>Eukaryota</taxon>
        <taxon>Viridiplantae</taxon>
        <taxon>Streptophyta</taxon>
        <taxon>Embryophyta</taxon>
        <taxon>Tracheophyta</taxon>
        <taxon>Spermatophyta</taxon>
        <taxon>Magnoliopsida</taxon>
        <taxon>Liliopsida</taxon>
        <taxon>Poales</taxon>
        <taxon>Poaceae</taxon>
        <taxon>PACMAD clade</taxon>
        <taxon>Arundinoideae</taxon>
        <taxon>Arundineae</taxon>
        <taxon>Arundo</taxon>
    </lineage>
</organism>
<evidence type="ECO:0000256" key="1">
    <source>
        <dbReference type="SAM" id="MobiDB-lite"/>
    </source>
</evidence>
<sequence length="45" mass="4733">MVILCIFLHGRVTAPPRHGSPEISLGAHVATSHPAMPGISTKRST</sequence>
<accession>A0A0A9HQ88</accession>
<dbReference type="EMBL" id="GBRH01159897">
    <property type="protein sequence ID" value="JAE37999.1"/>
    <property type="molecule type" value="Transcribed_RNA"/>
</dbReference>
<name>A0A0A9HQ88_ARUDO</name>